<evidence type="ECO:0000256" key="1">
    <source>
        <dbReference type="SAM" id="MobiDB-lite"/>
    </source>
</evidence>
<name>A0A2J6QNI8_9HELO</name>
<sequence length="161" mass="18302">MQSIRRQILARPYSPALAGTKKAHSLQQESYHIKVKCSHKQRSSVKGKRYLGRDQASPTLFSNVRKSTRLSLYSQPYRYHLLVLPKIKNQPTPSKDVKESKAEKTRQKSHCLRGEARLRSCQPSPAPFSNIRKATRLSLNSSLTATLTSSFPKSESKSEYK</sequence>
<reference evidence="2 3" key="1">
    <citation type="submission" date="2016-05" db="EMBL/GenBank/DDBJ databases">
        <title>A degradative enzymes factory behind the ericoid mycorrhizal symbiosis.</title>
        <authorList>
            <consortium name="DOE Joint Genome Institute"/>
            <person name="Martino E."/>
            <person name="Morin E."/>
            <person name="Grelet G."/>
            <person name="Kuo A."/>
            <person name="Kohler A."/>
            <person name="Daghino S."/>
            <person name="Barry K."/>
            <person name="Choi C."/>
            <person name="Cichocki N."/>
            <person name="Clum A."/>
            <person name="Copeland A."/>
            <person name="Hainaut M."/>
            <person name="Haridas S."/>
            <person name="Labutti K."/>
            <person name="Lindquist E."/>
            <person name="Lipzen A."/>
            <person name="Khouja H.-R."/>
            <person name="Murat C."/>
            <person name="Ohm R."/>
            <person name="Olson A."/>
            <person name="Spatafora J."/>
            <person name="Veneault-Fourrey C."/>
            <person name="Henrissat B."/>
            <person name="Grigoriev I."/>
            <person name="Martin F."/>
            <person name="Perotto S."/>
        </authorList>
    </citation>
    <scope>NUCLEOTIDE SEQUENCE [LARGE SCALE GENOMIC DNA]</scope>
    <source>
        <strain evidence="2 3">UAMH 7357</strain>
    </source>
</reference>
<feature type="compositionally biased region" description="Basic and acidic residues" evidence="1">
    <location>
        <begin position="95"/>
        <end position="118"/>
    </location>
</feature>
<dbReference type="Proteomes" id="UP000235672">
    <property type="component" value="Unassembled WGS sequence"/>
</dbReference>
<dbReference type="EMBL" id="KZ613465">
    <property type="protein sequence ID" value="PMD27818.1"/>
    <property type="molecule type" value="Genomic_DNA"/>
</dbReference>
<proteinExistence type="predicted"/>
<gene>
    <name evidence="2" type="ORF">NA56DRAFT_148273</name>
</gene>
<organism evidence="2 3">
    <name type="scientific">Hyaloscypha hepaticicola</name>
    <dbReference type="NCBI Taxonomy" id="2082293"/>
    <lineage>
        <taxon>Eukaryota</taxon>
        <taxon>Fungi</taxon>
        <taxon>Dikarya</taxon>
        <taxon>Ascomycota</taxon>
        <taxon>Pezizomycotina</taxon>
        <taxon>Leotiomycetes</taxon>
        <taxon>Helotiales</taxon>
        <taxon>Hyaloscyphaceae</taxon>
        <taxon>Hyaloscypha</taxon>
    </lineage>
</organism>
<keyword evidence="3" id="KW-1185">Reference proteome</keyword>
<evidence type="ECO:0000313" key="3">
    <source>
        <dbReference type="Proteomes" id="UP000235672"/>
    </source>
</evidence>
<dbReference type="AlphaFoldDB" id="A0A2J6QNI8"/>
<protein>
    <submittedName>
        <fullName evidence="2">Uncharacterized protein</fullName>
    </submittedName>
</protein>
<feature type="region of interest" description="Disordered" evidence="1">
    <location>
        <begin position="88"/>
        <end position="129"/>
    </location>
</feature>
<evidence type="ECO:0000313" key="2">
    <source>
        <dbReference type="EMBL" id="PMD27818.1"/>
    </source>
</evidence>
<accession>A0A2J6QNI8</accession>